<dbReference type="RefSeq" id="WP_203353997.1">
    <property type="nucleotide sequence ID" value="NZ_CP069127.1"/>
</dbReference>
<reference evidence="1 2" key="1">
    <citation type="submission" date="2021-01" db="EMBL/GenBank/DDBJ databases">
        <title>Identification of strong promoters based on the transcriptome of Brevibacillus choshinensis.</title>
        <authorList>
            <person name="Yao D."/>
            <person name="Zhang K."/>
            <person name="Wu J."/>
        </authorList>
    </citation>
    <scope>NUCLEOTIDE SEQUENCE [LARGE SCALE GENOMIC DNA]</scope>
    <source>
        <strain evidence="1 2">HPD31-SP3</strain>
    </source>
</reference>
<accession>A0ABX7FL18</accession>
<evidence type="ECO:0000313" key="1">
    <source>
        <dbReference type="EMBL" id="QRG66933.1"/>
    </source>
</evidence>
<keyword evidence="2" id="KW-1185">Reference proteome</keyword>
<dbReference type="EMBL" id="CP069127">
    <property type="protein sequence ID" value="QRG66933.1"/>
    <property type="molecule type" value="Genomic_DNA"/>
</dbReference>
<gene>
    <name evidence="1" type="ORF">JNE38_26220</name>
</gene>
<evidence type="ECO:0000313" key="2">
    <source>
        <dbReference type="Proteomes" id="UP000596248"/>
    </source>
</evidence>
<organism evidence="1 2">
    <name type="scientific">Brevibacillus choshinensis</name>
    <dbReference type="NCBI Taxonomy" id="54911"/>
    <lineage>
        <taxon>Bacteria</taxon>
        <taxon>Bacillati</taxon>
        <taxon>Bacillota</taxon>
        <taxon>Bacilli</taxon>
        <taxon>Bacillales</taxon>
        <taxon>Paenibacillaceae</taxon>
        <taxon>Brevibacillus</taxon>
    </lineage>
</organism>
<sequence length="111" mass="12759">MTQADLYLVLESLGLPVAYGQFESTENEPAPPPPFITYQFSYSSDLIADNHNYVSIENFQIELYTAKKDLAAEKLVQDKLKELQLPYRKTEAWLDGEKLWQIIYEIQLLGG</sequence>
<protein>
    <recommendedName>
        <fullName evidence="3">Phage tail protein</fullName>
    </recommendedName>
</protein>
<proteinExistence type="predicted"/>
<name>A0ABX7FL18_BRECH</name>
<evidence type="ECO:0008006" key="3">
    <source>
        <dbReference type="Google" id="ProtNLM"/>
    </source>
</evidence>
<dbReference type="Proteomes" id="UP000596248">
    <property type="component" value="Chromosome"/>
</dbReference>